<evidence type="ECO:0000313" key="3">
    <source>
        <dbReference type="Proteomes" id="UP001205046"/>
    </source>
</evidence>
<dbReference type="EMBL" id="JALXMO010000016">
    <property type="protein sequence ID" value="MCT1607154.1"/>
    <property type="molecule type" value="Genomic_DNA"/>
</dbReference>
<evidence type="ECO:0000313" key="2">
    <source>
        <dbReference type="EMBL" id="MCT1607154.1"/>
    </source>
</evidence>
<dbReference type="Proteomes" id="UP001205046">
    <property type="component" value="Unassembled WGS sequence"/>
</dbReference>
<proteinExistence type="predicted"/>
<dbReference type="InterPro" id="IPR035286">
    <property type="entry name" value="DUF5361"/>
</dbReference>
<name>A0ABT2HR47_9MICC</name>
<dbReference type="RefSeq" id="WP_260073160.1">
    <property type="nucleotide sequence ID" value="NZ_JALXMO010000016.1"/>
</dbReference>
<dbReference type="Pfam" id="PF17318">
    <property type="entry name" value="DUF5361"/>
    <property type="match status" value="1"/>
</dbReference>
<evidence type="ECO:0000256" key="1">
    <source>
        <dbReference type="SAM" id="MobiDB-lite"/>
    </source>
</evidence>
<sequence length="130" mass="14845">MWLCSLSSRELSAIEADLVRAGWTFDDVPARLSYPALFAFIEHLPPDSAFSRVQDPETATWTTGVIVPNLLAELGYRLDVLVWQQSKDGEHNRRRPQPWERPWAKNKNTRRIGAGPIPASRWEAFWDGGK</sequence>
<feature type="region of interest" description="Disordered" evidence="1">
    <location>
        <begin position="87"/>
        <end position="115"/>
    </location>
</feature>
<reference evidence="2 3" key="1">
    <citation type="submission" date="2022-04" db="EMBL/GenBank/DDBJ databases">
        <title>Human microbiome associated bacterial genomes.</title>
        <authorList>
            <person name="Sandstrom S."/>
            <person name="Salamzade R."/>
            <person name="Kalan L.R."/>
        </authorList>
    </citation>
    <scope>NUCLEOTIDE SEQUENCE [LARGE SCALE GENOMIC DNA]</scope>
    <source>
        <strain evidence="3">p3-SID767</strain>
    </source>
</reference>
<accession>A0ABT2HR47</accession>
<protein>
    <submittedName>
        <fullName evidence="2">DUF5361 domain-containing protein</fullName>
    </submittedName>
</protein>
<gene>
    <name evidence="2" type="ORF">M3B43_07405</name>
</gene>
<comment type="caution">
    <text evidence="2">The sequence shown here is derived from an EMBL/GenBank/DDBJ whole genome shotgun (WGS) entry which is preliminary data.</text>
</comment>
<organism evidence="2 3">
    <name type="scientific">Nesterenkonia massiliensis</name>
    <dbReference type="NCBI Taxonomy" id="1232429"/>
    <lineage>
        <taxon>Bacteria</taxon>
        <taxon>Bacillati</taxon>
        <taxon>Actinomycetota</taxon>
        <taxon>Actinomycetes</taxon>
        <taxon>Micrococcales</taxon>
        <taxon>Micrococcaceae</taxon>
        <taxon>Nesterenkonia</taxon>
    </lineage>
</organism>
<keyword evidence="3" id="KW-1185">Reference proteome</keyword>